<dbReference type="OrthoDB" id="433124at2759"/>
<keyword evidence="6 7" id="KW-0472">Membrane</keyword>
<reference evidence="9 10" key="1">
    <citation type="journal article" date="2012" name="G3 (Bethesda)">
        <title>Pichia sorbitophila, an interspecies yeast hybrid reveals early steps of genome resolution following polyploidization.</title>
        <authorList>
            <person name="Leh Louis V."/>
            <person name="Despons L."/>
            <person name="Friedrich A."/>
            <person name="Martin T."/>
            <person name="Durrens P."/>
            <person name="Casaregola S."/>
            <person name="Neuveglise C."/>
            <person name="Fairhead C."/>
            <person name="Marck C."/>
            <person name="Cruz J.A."/>
            <person name="Straub M.L."/>
            <person name="Kugler V."/>
            <person name="Sacerdot C."/>
            <person name="Uzunov Z."/>
            <person name="Thierry A."/>
            <person name="Weiss S."/>
            <person name="Bleykasten C."/>
            <person name="De Montigny J."/>
            <person name="Jacques N."/>
            <person name="Jung P."/>
            <person name="Lemaire M."/>
            <person name="Mallet S."/>
            <person name="Morel G."/>
            <person name="Richard G.F."/>
            <person name="Sarkar A."/>
            <person name="Savel G."/>
            <person name="Schacherer J."/>
            <person name="Seret M.L."/>
            <person name="Talla E."/>
            <person name="Samson G."/>
            <person name="Jubin C."/>
            <person name="Poulain J."/>
            <person name="Vacherie B."/>
            <person name="Barbe V."/>
            <person name="Pelletier E."/>
            <person name="Sherman D.J."/>
            <person name="Westhof E."/>
            <person name="Weissenbach J."/>
            <person name="Baret P.V."/>
            <person name="Wincker P."/>
            <person name="Gaillardin C."/>
            <person name="Dujon B."/>
            <person name="Souciet J.L."/>
        </authorList>
    </citation>
    <scope>NUCLEOTIDE SEQUENCE [LARGE SCALE GENOMIC DNA]</scope>
    <source>
        <strain evidence="10">ATCC MYA-4447 / BCRC 22081 / CBS 7064 / NBRC 10061 / NRRL Y-12695</strain>
    </source>
</reference>
<dbReference type="PIRSF" id="PIRSF031032">
    <property type="entry name" value="TMP_97_prd"/>
    <property type="match status" value="1"/>
</dbReference>
<protein>
    <recommendedName>
        <fullName evidence="7">Efficient mitochondria targeting-associated protein 19</fullName>
    </recommendedName>
</protein>
<dbReference type="Pfam" id="PF05241">
    <property type="entry name" value="EBP"/>
    <property type="match status" value="1"/>
</dbReference>
<feature type="transmembrane region" description="Helical" evidence="7">
    <location>
        <begin position="134"/>
        <end position="153"/>
    </location>
</feature>
<dbReference type="GO" id="GO:0005789">
    <property type="term" value="C:endoplasmic reticulum membrane"/>
    <property type="evidence" value="ECO:0007669"/>
    <property type="project" value="UniProtKB-SubCell"/>
</dbReference>
<keyword evidence="10" id="KW-1185">Reference proteome</keyword>
<comment type="subcellular location">
    <subcellularLocation>
        <location evidence="1">Endoplasmic reticulum membrane</location>
        <topology evidence="1">Multi-pass membrane protein</topology>
    </subcellularLocation>
</comment>
<evidence type="ECO:0000256" key="1">
    <source>
        <dbReference type="ARBA" id="ARBA00004477"/>
    </source>
</evidence>
<evidence type="ECO:0000256" key="6">
    <source>
        <dbReference type="ARBA" id="ARBA00023136"/>
    </source>
</evidence>
<feature type="transmembrane region" description="Helical" evidence="7">
    <location>
        <begin position="20"/>
        <end position="38"/>
    </location>
</feature>
<sequence>MQSQGKGNKMSGIDVFYRWYFLIHIPMTAVMDSCLLIKEENRLPIQQFLNDVHISMNKDFLMVDTPLWLKVFGLFELAFQLPLFVIGASMLKSGNKKIYPWMIVYGFNASFTTLVCLVYVWAEGPANGLNVTDMVKLSLVYIPFLIIPAMMLVDYSCRVMRLVEPPKQKSQ</sequence>
<accession>G8Y0N2</accession>
<keyword evidence="5 7" id="KW-1133">Transmembrane helix</keyword>
<organism evidence="9 10">
    <name type="scientific">Pichia sorbitophila (strain ATCC MYA-4447 / BCRC 22081 / CBS 7064 / NBRC 10061 / NRRL Y-12695)</name>
    <name type="common">Hybrid yeast</name>
    <dbReference type="NCBI Taxonomy" id="559304"/>
    <lineage>
        <taxon>Eukaryota</taxon>
        <taxon>Fungi</taxon>
        <taxon>Dikarya</taxon>
        <taxon>Ascomycota</taxon>
        <taxon>Saccharomycotina</taxon>
        <taxon>Pichiomycetes</taxon>
        <taxon>Debaryomycetaceae</taxon>
        <taxon>Millerozyma</taxon>
    </lineage>
</organism>
<dbReference type="PANTHER" id="PTHR31204">
    <property type="entry name" value="SIGMA INTRACELLULAR RECEPTOR 2"/>
    <property type="match status" value="1"/>
</dbReference>
<feature type="domain" description="EXPERA" evidence="8">
    <location>
        <begin position="13"/>
        <end position="152"/>
    </location>
</feature>
<dbReference type="PROSITE" id="PS51751">
    <property type="entry name" value="EXPERA"/>
    <property type="match status" value="1"/>
</dbReference>
<dbReference type="AlphaFoldDB" id="G8Y0N2"/>
<keyword evidence="3 7" id="KW-0812">Transmembrane</keyword>
<dbReference type="InterPro" id="IPR051987">
    <property type="entry name" value="Sigma-2_receptor-like"/>
</dbReference>
<dbReference type="OMA" id="EFKDPMV"/>
<keyword evidence="4 7" id="KW-0256">Endoplasmic reticulum</keyword>
<dbReference type="InParanoid" id="G8Y0N2"/>
<evidence type="ECO:0000256" key="2">
    <source>
        <dbReference type="ARBA" id="ARBA00009096"/>
    </source>
</evidence>
<evidence type="ECO:0000256" key="4">
    <source>
        <dbReference type="ARBA" id="ARBA00022824"/>
    </source>
</evidence>
<dbReference type="Proteomes" id="UP000005222">
    <property type="component" value="Chromosome N"/>
</dbReference>
<evidence type="ECO:0000313" key="10">
    <source>
        <dbReference type="Proteomes" id="UP000005222"/>
    </source>
</evidence>
<evidence type="ECO:0000256" key="7">
    <source>
        <dbReference type="PIRNR" id="PIRNR031032"/>
    </source>
</evidence>
<evidence type="ECO:0000259" key="8">
    <source>
        <dbReference type="PROSITE" id="PS51751"/>
    </source>
</evidence>
<gene>
    <name evidence="9" type="primary">Piso0_004871</name>
    <name evidence="9" type="ORF">GNLVRS01_PISO0N02939g</name>
</gene>
<name>G8Y0N2_PICSO</name>
<dbReference type="InterPro" id="IPR016964">
    <property type="entry name" value="Sigma2_recept"/>
</dbReference>
<proteinExistence type="inferred from homology"/>
<comment type="similarity">
    <text evidence="2">Belongs to the TMEM97/sigma-2 receptor family.</text>
</comment>
<dbReference type="STRING" id="559304.G8Y0N2"/>
<dbReference type="HOGENOM" id="CLU_086812_4_0_1"/>
<dbReference type="eggNOG" id="ENOG502S75H">
    <property type="taxonomic scope" value="Eukaryota"/>
</dbReference>
<evidence type="ECO:0000313" key="9">
    <source>
        <dbReference type="EMBL" id="CCE86385.1"/>
    </source>
</evidence>
<feature type="transmembrane region" description="Helical" evidence="7">
    <location>
        <begin position="67"/>
        <end position="86"/>
    </location>
</feature>
<dbReference type="InterPro" id="IPR033118">
    <property type="entry name" value="EXPERA"/>
</dbReference>
<feature type="transmembrane region" description="Helical" evidence="7">
    <location>
        <begin position="98"/>
        <end position="122"/>
    </location>
</feature>
<evidence type="ECO:0000256" key="3">
    <source>
        <dbReference type="ARBA" id="ARBA00022692"/>
    </source>
</evidence>
<dbReference type="PANTHER" id="PTHR31204:SF1">
    <property type="entry name" value="SIGMA INTRACELLULAR RECEPTOR 2"/>
    <property type="match status" value="1"/>
</dbReference>
<evidence type="ECO:0000256" key="5">
    <source>
        <dbReference type="ARBA" id="ARBA00022989"/>
    </source>
</evidence>
<dbReference type="EMBL" id="FO082046">
    <property type="protein sequence ID" value="CCE86385.1"/>
    <property type="molecule type" value="Genomic_DNA"/>
</dbReference>
<dbReference type="FunCoup" id="G8Y0N2">
    <property type="interactions" value="73"/>
</dbReference>